<protein>
    <submittedName>
        <fullName evidence="2">Uncharacterized protein</fullName>
    </submittedName>
</protein>
<feature type="non-terminal residue" evidence="2">
    <location>
        <position position="109"/>
    </location>
</feature>
<proteinExistence type="predicted"/>
<dbReference type="Proteomes" id="UP001159405">
    <property type="component" value="Unassembled WGS sequence"/>
</dbReference>
<reference evidence="2 3" key="1">
    <citation type="submission" date="2022-05" db="EMBL/GenBank/DDBJ databases">
        <authorList>
            <consortium name="Genoscope - CEA"/>
            <person name="William W."/>
        </authorList>
    </citation>
    <scope>NUCLEOTIDE SEQUENCE [LARGE SCALE GENOMIC DNA]</scope>
</reference>
<gene>
    <name evidence="2" type="ORF">PLOB_00011673</name>
</gene>
<feature type="non-terminal residue" evidence="2">
    <location>
        <position position="1"/>
    </location>
</feature>
<comment type="caution">
    <text evidence="2">The sequence shown here is derived from an EMBL/GenBank/DDBJ whole genome shotgun (WGS) entry which is preliminary data.</text>
</comment>
<evidence type="ECO:0000256" key="1">
    <source>
        <dbReference type="SAM" id="MobiDB-lite"/>
    </source>
</evidence>
<feature type="region of interest" description="Disordered" evidence="1">
    <location>
        <begin position="81"/>
        <end position="109"/>
    </location>
</feature>
<feature type="compositionally biased region" description="Basic and acidic residues" evidence="1">
    <location>
        <begin position="81"/>
        <end position="94"/>
    </location>
</feature>
<sequence length="109" mass="12107">KGEERDISELGVGAPNLGNLGNRDEHDCEANAGELLDKNKRKHTQIAAKSLENDTNHENNKISKLKLYQYAEGISVSNSKTVERAGRTNTDMKKATTTAKRRSKLQLEN</sequence>
<keyword evidence="3" id="KW-1185">Reference proteome</keyword>
<dbReference type="EMBL" id="CALNXK010000162">
    <property type="protein sequence ID" value="CAH3171231.1"/>
    <property type="molecule type" value="Genomic_DNA"/>
</dbReference>
<evidence type="ECO:0000313" key="2">
    <source>
        <dbReference type="EMBL" id="CAH3171231.1"/>
    </source>
</evidence>
<name>A0ABN8QX52_9CNID</name>
<evidence type="ECO:0000313" key="3">
    <source>
        <dbReference type="Proteomes" id="UP001159405"/>
    </source>
</evidence>
<feature type="compositionally biased region" description="Basic residues" evidence="1">
    <location>
        <begin position="99"/>
        <end position="109"/>
    </location>
</feature>
<feature type="region of interest" description="Disordered" evidence="1">
    <location>
        <begin position="1"/>
        <end position="25"/>
    </location>
</feature>
<organism evidence="2 3">
    <name type="scientific">Porites lobata</name>
    <dbReference type="NCBI Taxonomy" id="104759"/>
    <lineage>
        <taxon>Eukaryota</taxon>
        <taxon>Metazoa</taxon>
        <taxon>Cnidaria</taxon>
        <taxon>Anthozoa</taxon>
        <taxon>Hexacorallia</taxon>
        <taxon>Scleractinia</taxon>
        <taxon>Fungiina</taxon>
        <taxon>Poritidae</taxon>
        <taxon>Porites</taxon>
    </lineage>
</organism>
<accession>A0ABN8QX52</accession>